<evidence type="ECO:0000313" key="2">
    <source>
        <dbReference type="Proteomes" id="UP001596183"/>
    </source>
</evidence>
<gene>
    <name evidence="1" type="ORF">ACFP2V_01215</name>
</gene>
<sequence length="52" mass="5672">MDEAQAVMIEKDRRAGALCSRIGPRHLMVAPDDLPAFRTALLKLGCVLPARP</sequence>
<keyword evidence="2" id="KW-1185">Reference proteome</keyword>
<evidence type="ECO:0000313" key="1">
    <source>
        <dbReference type="EMBL" id="MFC5668778.1"/>
    </source>
</evidence>
<name>A0ABW0XG56_9ACTN</name>
<organism evidence="1 2">
    <name type="scientific">Streptomyces incanus</name>
    <dbReference type="NCBI Taxonomy" id="887453"/>
    <lineage>
        <taxon>Bacteria</taxon>
        <taxon>Bacillati</taxon>
        <taxon>Actinomycetota</taxon>
        <taxon>Actinomycetes</taxon>
        <taxon>Kitasatosporales</taxon>
        <taxon>Streptomycetaceae</taxon>
        <taxon>Streptomyces</taxon>
    </lineage>
</organism>
<comment type="caution">
    <text evidence="1">The sequence shown here is derived from an EMBL/GenBank/DDBJ whole genome shotgun (WGS) entry which is preliminary data.</text>
</comment>
<dbReference type="Proteomes" id="UP001596183">
    <property type="component" value="Unassembled WGS sequence"/>
</dbReference>
<proteinExistence type="predicted"/>
<accession>A0ABW0XG56</accession>
<dbReference type="EMBL" id="JBHSPC010000006">
    <property type="protein sequence ID" value="MFC5668778.1"/>
    <property type="molecule type" value="Genomic_DNA"/>
</dbReference>
<protein>
    <submittedName>
        <fullName evidence="1">Uncharacterized protein</fullName>
    </submittedName>
</protein>
<reference evidence="2" key="1">
    <citation type="journal article" date="2019" name="Int. J. Syst. Evol. Microbiol.">
        <title>The Global Catalogue of Microorganisms (GCM) 10K type strain sequencing project: providing services to taxonomists for standard genome sequencing and annotation.</title>
        <authorList>
            <consortium name="The Broad Institute Genomics Platform"/>
            <consortium name="The Broad Institute Genome Sequencing Center for Infectious Disease"/>
            <person name="Wu L."/>
            <person name="Ma J."/>
        </authorList>
    </citation>
    <scope>NUCLEOTIDE SEQUENCE [LARGE SCALE GENOMIC DNA]</scope>
    <source>
        <strain evidence="2">JCM 13852</strain>
    </source>
</reference>